<dbReference type="InterPro" id="IPR039537">
    <property type="entry name" value="Retrotran_Ty1/copia-like"/>
</dbReference>
<evidence type="ECO:0000313" key="3">
    <source>
        <dbReference type="Proteomes" id="UP001172457"/>
    </source>
</evidence>
<dbReference type="InterPro" id="IPR012337">
    <property type="entry name" value="RNaseH-like_sf"/>
</dbReference>
<dbReference type="InterPro" id="IPR001584">
    <property type="entry name" value="Integrase_cat-core"/>
</dbReference>
<dbReference type="GO" id="GO:0015074">
    <property type="term" value="P:DNA integration"/>
    <property type="evidence" value="ECO:0007669"/>
    <property type="project" value="InterPro"/>
</dbReference>
<dbReference type="AlphaFoldDB" id="A0AA38VR26"/>
<comment type="caution">
    <text evidence="2">The sequence shown here is derived from an EMBL/GenBank/DDBJ whole genome shotgun (WGS) entry which is preliminary data.</text>
</comment>
<organism evidence="2 3">
    <name type="scientific">Centaurea solstitialis</name>
    <name type="common">yellow star-thistle</name>
    <dbReference type="NCBI Taxonomy" id="347529"/>
    <lineage>
        <taxon>Eukaryota</taxon>
        <taxon>Viridiplantae</taxon>
        <taxon>Streptophyta</taxon>
        <taxon>Embryophyta</taxon>
        <taxon>Tracheophyta</taxon>
        <taxon>Spermatophyta</taxon>
        <taxon>Magnoliopsida</taxon>
        <taxon>eudicotyledons</taxon>
        <taxon>Gunneridae</taxon>
        <taxon>Pentapetalae</taxon>
        <taxon>asterids</taxon>
        <taxon>campanulids</taxon>
        <taxon>Asterales</taxon>
        <taxon>Asteraceae</taxon>
        <taxon>Carduoideae</taxon>
        <taxon>Cardueae</taxon>
        <taxon>Centaureinae</taxon>
        <taxon>Centaurea</taxon>
    </lineage>
</organism>
<dbReference type="EMBL" id="JARYMX010000181">
    <property type="protein sequence ID" value="KAJ9535612.1"/>
    <property type="molecule type" value="Genomic_DNA"/>
</dbReference>
<accession>A0AA38VR26</accession>
<dbReference type="PROSITE" id="PS50994">
    <property type="entry name" value="INTEGRASE"/>
    <property type="match status" value="1"/>
</dbReference>
<evidence type="ECO:0000313" key="2">
    <source>
        <dbReference type="EMBL" id="KAJ9535612.1"/>
    </source>
</evidence>
<reference evidence="2" key="1">
    <citation type="submission" date="2023-03" db="EMBL/GenBank/DDBJ databases">
        <title>Chromosome-scale reference genome and RAD-based genetic map of yellow starthistle (Centaurea solstitialis) reveal putative structural variation and QTLs associated with invader traits.</title>
        <authorList>
            <person name="Reatini B."/>
            <person name="Cang F.A."/>
            <person name="Jiang Q."/>
            <person name="Mckibben M.T.W."/>
            <person name="Barker M.S."/>
            <person name="Rieseberg L.H."/>
            <person name="Dlugosch K.M."/>
        </authorList>
    </citation>
    <scope>NUCLEOTIDE SEQUENCE</scope>
    <source>
        <strain evidence="2">CAN-66</strain>
        <tissue evidence="2">Leaf</tissue>
    </source>
</reference>
<dbReference type="SUPFAM" id="SSF53098">
    <property type="entry name" value="Ribonuclease H-like"/>
    <property type="match status" value="1"/>
</dbReference>
<keyword evidence="3" id="KW-1185">Reference proteome</keyword>
<dbReference type="Proteomes" id="UP001172457">
    <property type="component" value="Unassembled WGS sequence"/>
</dbReference>
<name>A0AA38VR26_9ASTR</name>
<dbReference type="InterPro" id="IPR036397">
    <property type="entry name" value="RNaseH_sf"/>
</dbReference>
<gene>
    <name evidence="2" type="ORF">OSB04_un001252</name>
</gene>
<dbReference type="Gene3D" id="3.30.420.10">
    <property type="entry name" value="Ribonuclease H-like superfamily/Ribonuclease H"/>
    <property type="match status" value="1"/>
</dbReference>
<dbReference type="PANTHER" id="PTHR42648:SF28">
    <property type="entry name" value="TRANSPOSON-ENCODED PROTEIN WITH RIBONUCLEASE H-LIKE AND RETROVIRUS ZINC FINGER-LIKE DOMAINS"/>
    <property type="match status" value="1"/>
</dbReference>
<evidence type="ECO:0000259" key="1">
    <source>
        <dbReference type="PROSITE" id="PS50994"/>
    </source>
</evidence>
<proteinExistence type="predicted"/>
<protein>
    <recommendedName>
        <fullName evidence="1">Integrase catalytic domain-containing protein</fullName>
    </recommendedName>
</protein>
<feature type="domain" description="Integrase catalytic" evidence="1">
    <location>
        <begin position="462"/>
        <end position="559"/>
    </location>
</feature>
<dbReference type="GO" id="GO:0003676">
    <property type="term" value="F:nucleic acid binding"/>
    <property type="evidence" value="ECO:0007669"/>
    <property type="project" value="InterPro"/>
</dbReference>
<sequence length="583" mass="65072">MRAKALVFRVLRRRFGRGGSKLTFPVPAIISKVSFALTVVADSSSLINRFPFLANFLKDLVNKARDSLNSGSSDMSESEDSNSVIVTEEGVATVGTESETNATELLLTEWNTSSGSDMAMRDLALVSMLTRRLSSSFQSVTGFTSCLSGTAGWPAAAGMGWTVCVGTCGPFSRKYGIWGSEPERKSSILVFQREKLSLLNLGGFPAEPVSKMSYDIEQSAITEFRLQITSMLFLSSAKSSTLLMMSENRHRRSRSLPLTIRDQRINNTNVFCVQFPINSDILKESMASSSTSNLSMKTAFQQFKGTSKAHESTLILKMLTTKYDGVSGCACAHHDDGDMAHKLKAQFGPFKINYNTQKDKWQMSKNHCYVRKGGRAPKGKKGPMLSSYNHKHRKEEGQFSHWRKLKGPEKEYKCSLSSTAHKGPPRCKFCHRKVTVNETAKSFKAWLAKKGEVENQLDRKIKIVRSDRGGEYYGRHTDVGQAPEHGIVNQFTMPGTPQQNGVDERRNRTLMDMVRSMLANTSLPQFLWTEALKTAVHILNRVPSKTIPKTPYEIWTGRKPSLRYMKVWGCPAEAKSTTLTKKT</sequence>
<dbReference type="PANTHER" id="PTHR42648">
    <property type="entry name" value="TRANSPOSASE, PUTATIVE-RELATED"/>
    <property type="match status" value="1"/>
</dbReference>